<proteinExistence type="predicted"/>
<dbReference type="EMBL" id="SZVO01000002">
    <property type="protein sequence ID" value="TKT93045.1"/>
    <property type="molecule type" value="Genomic_DNA"/>
</dbReference>
<comment type="caution">
    <text evidence="2">The sequence shown here is derived from an EMBL/GenBank/DDBJ whole genome shotgun (WGS) entry which is preliminary data.</text>
</comment>
<feature type="domain" description="BioF2-like acetyltransferase" evidence="1">
    <location>
        <begin position="224"/>
        <end position="293"/>
    </location>
</feature>
<dbReference type="SUPFAM" id="SSF55729">
    <property type="entry name" value="Acyl-CoA N-acyltransferases (Nat)"/>
    <property type="match status" value="1"/>
</dbReference>
<sequence length="329" mass="37827">MENPDFKWLENDLETRLYIQHSITGIQLSFEAFLYQTKHHLNVQSSNKYFSFYLFRTGQIPSVACIHFTKNNTNFISPPRAPFGGIQCDEKCNANEINWFLRCINNWFLSQDNYAVMIKTAPSCYDDVKTNELLTSAYELAGYNVTDKFINYHIQISPSPFFENITAAEVRRLAKCKKSGFRAGLYYNPDVKIVFDFIEKSRAAKGYLMSMTFEQLDILINKFPGQCQIFVVTDEGTIIALTVTIVVCKKVLYNFLPADLPAYKSFSPMVYLTETVYNYCQKEEITILDLGISLDHDGIEKPDLLKFKKNLGGKKSLKVTFEKKLKPGH</sequence>
<dbReference type="AlphaFoldDB" id="A0A4U6D8W0"/>
<dbReference type="InterPro" id="IPR038740">
    <property type="entry name" value="BioF2-like_GNAT_dom"/>
</dbReference>
<reference evidence="2 3" key="1">
    <citation type="submission" date="2019-05" db="EMBL/GenBank/DDBJ databases">
        <title>Dyadobacter AR-3-8 sp. nov., isolated from arctic soil.</title>
        <authorList>
            <person name="Chaudhary D.K."/>
        </authorList>
    </citation>
    <scope>NUCLEOTIDE SEQUENCE [LARGE SCALE GENOMIC DNA]</scope>
    <source>
        <strain evidence="2 3">AR-3-8</strain>
    </source>
</reference>
<protein>
    <recommendedName>
        <fullName evidence="1">BioF2-like acetyltransferase domain-containing protein</fullName>
    </recommendedName>
</protein>
<evidence type="ECO:0000313" key="3">
    <source>
        <dbReference type="Proteomes" id="UP000304900"/>
    </source>
</evidence>
<dbReference type="RefSeq" id="WP_137338721.1">
    <property type="nucleotide sequence ID" value="NZ_BSQH01000018.1"/>
</dbReference>
<dbReference type="Pfam" id="PF13480">
    <property type="entry name" value="Acetyltransf_6"/>
    <property type="match status" value="1"/>
</dbReference>
<organism evidence="2 3">
    <name type="scientific">Dyadobacter frigoris</name>
    <dbReference type="NCBI Taxonomy" id="2576211"/>
    <lineage>
        <taxon>Bacteria</taxon>
        <taxon>Pseudomonadati</taxon>
        <taxon>Bacteroidota</taxon>
        <taxon>Cytophagia</taxon>
        <taxon>Cytophagales</taxon>
        <taxon>Spirosomataceae</taxon>
        <taxon>Dyadobacter</taxon>
    </lineage>
</organism>
<keyword evidence="3" id="KW-1185">Reference proteome</keyword>
<dbReference type="Gene3D" id="3.40.630.30">
    <property type="match status" value="1"/>
</dbReference>
<gene>
    <name evidence="2" type="ORF">FDK13_04095</name>
</gene>
<dbReference type="OrthoDB" id="9786422at2"/>
<evidence type="ECO:0000313" key="2">
    <source>
        <dbReference type="EMBL" id="TKT93045.1"/>
    </source>
</evidence>
<accession>A0A4U6D8W0</accession>
<name>A0A4U6D8W0_9BACT</name>
<dbReference type="Proteomes" id="UP000304900">
    <property type="component" value="Unassembled WGS sequence"/>
</dbReference>
<evidence type="ECO:0000259" key="1">
    <source>
        <dbReference type="Pfam" id="PF13480"/>
    </source>
</evidence>
<dbReference type="InterPro" id="IPR016181">
    <property type="entry name" value="Acyl_CoA_acyltransferase"/>
</dbReference>